<evidence type="ECO:0000256" key="3">
    <source>
        <dbReference type="ARBA" id="ARBA00022801"/>
    </source>
</evidence>
<dbReference type="GO" id="GO:0004672">
    <property type="term" value="F:protein kinase activity"/>
    <property type="evidence" value="ECO:0007669"/>
    <property type="project" value="InterPro"/>
</dbReference>
<keyword evidence="2" id="KW-0547">Nucleotide-binding</keyword>
<dbReference type="GO" id="GO:0005524">
    <property type="term" value="F:ATP binding"/>
    <property type="evidence" value="ECO:0007669"/>
    <property type="project" value="UniProtKB-KW"/>
</dbReference>
<evidence type="ECO:0000256" key="4">
    <source>
        <dbReference type="ARBA" id="ARBA00022806"/>
    </source>
</evidence>
<dbReference type="Pfam" id="PF13087">
    <property type="entry name" value="AAA_12"/>
    <property type="match status" value="1"/>
</dbReference>
<dbReference type="SUPFAM" id="SSF56112">
    <property type="entry name" value="Protein kinase-like (PK-like)"/>
    <property type="match status" value="2"/>
</dbReference>
<comment type="caution">
    <text evidence="9">The sequence shown here is derived from an EMBL/GenBank/DDBJ whole genome shotgun (WGS) entry which is preliminary data.</text>
</comment>
<dbReference type="GO" id="GO:0043139">
    <property type="term" value="F:5'-3' DNA helicase activity"/>
    <property type="evidence" value="ECO:0007669"/>
    <property type="project" value="TreeGrafter"/>
</dbReference>
<evidence type="ECO:0000259" key="7">
    <source>
        <dbReference type="PROSITE" id="PS50011"/>
    </source>
</evidence>
<comment type="similarity">
    <text evidence="1">Belongs to the DNA2/NAM7 helicase family.</text>
</comment>
<evidence type="ECO:0000256" key="6">
    <source>
        <dbReference type="SAM" id="MobiDB-lite"/>
    </source>
</evidence>
<gene>
    <name evidence="9" type="ORF">G5B46_06430</name>
</gene>
<evidence type="ECO:0000256" key="5">
    <source>
        <dbReference type="ARBA" id="ARBA00022840"/>
    </source>
</evidence>
<dbReference type="InterPro" id="IPR011009">
    <property type="entry name" value="Kinase-like_dom_sf"/>
</dbReference>
<dbReference type="CDD" id="cd17934">
    <property type="entry name" value="DEXXQc_Upf1-like"/>
    <property type="match status" value="1"/>
</dbReference>
<evidence type="ECO:0000256" key="1">
    <source>
        <dbReference type="ARBA" id="ARBA00007913"/>
    </source>
</evidence>
<dbReference type="InterPro" id="IPR041677">
    <property type="entry name" value="DNA2/NAM7_AAA_11"/>
</dbReference>
<dbReference type="PANTHER" id="PTHR43788:SF8">
    <property type="entry name" value="DNA-BINDING PROTEIN SMUBP-2"/>
    <property type="match status" value="1"/>
</dbReference>
<dbReference type="Gene3D" id="1.10.510.10">
    <property type="entry name" value="Transferase(Phosphotransferase) domain 1"/>
    <property type="match status" value="2"/>
</dbReference>
<dbReference type="GO" id="GO:0016787">
    <property type="term" value="F:hydrolase activity"/>
    <property type="evidence" value="ECO:0007669"/>
    <property type="project" value="UniProtKB-KW"/>
</dbReference>
<evidence type="ECO:0008006" key="10">
    <source>
        <dbReference type="Google" id="ProtNLM"/>
    </source>
</evidence>
<feature type="domain" description="Protein kinase" evidence="7">
    <location>
        <begin position="511"/>
        <end position="820"/>
    </location>
</feature>
<dbReference type="InterPro" id="IPR041679">
    <property type="entry name" value="DNA2/NAM7-like_C"/>
</dbReference>
<keyword evidence="4" id="KW-0347">Helicase</keyword>
<protein>
    <recommendedName>
        <fullName evidence="10">AAA family ATPase</fullName>
    </recommendedName>
</protein>
<accession>A0A6G4QWB9</accession>
<reference evidence="9" key="1">
    <citation type="submission" date="2020-02" db="EMBL/GenBank/DDBJ databases">
        <authorList>
            <person name="Gao J."/>
            <person name="Sun J."/>
        </authorList>
    </citation>
    <scope>NUCLEOTIDE SEQUENCE</scope>
    <source>
        <strain evidence="9">602-2</strain>
    </source>
</reference>
<dbReference type="InterPro" id="IPR027417">
    <property type="entry name" value="P-loop_NTPase"/>
</dbReference>
<keyword evidence="5" id="KW-0067">ATP-binding</keyword>
<dbReference type="CDD" id="cd18808">
    <property type="entry name" value="SF1_C_Upf1"/>
    <property type="match status" value="1"/>
</dbReference>
<dbReference type="InterPro" id="IPR050534">
    <property type="entry name" value="Coronavir_polyprotein_1ab"/>
</dbReference>
<sequence>MLTLRGATMHITNCGRGVHAREVKGIEKLRALPANWFAFTNLDLATGVGRSREIDVVIVADDRIFLVDLKDWGGKIESDRGNWLHNGDDRGESPVGKIHQNAKDLAYLLAEHVKKYVGGPTPRVIGLVVITQRADLTGISQTEIGSVMLVEDFIAAVSTTGARVGHFGGVKPAFIEKPLTDTAWKDQLSKFFNAKTGKLRPGRRRYANFMAASDDATFEHPKQIFSEYDAHDENAPQSLGTLRVWDFSKASMARFQGEQARHEIAGRERTVIEFLKDRGEACENAVLHSRAEDPERGVGYWDIFDRRPRLKRMAEFIAAEAGDLGRESRLELARQLASRLAALHTADAAHLDLGGHSIWIEAPSTVKLSHLMAAQFPQVASLGSSRYQFLSSASLPEDILGGENLPKRRDVFLLAAAVHWLIFGQPPAGGSENTPFEWNAAVDAGGAFSELHPWFERGLSLDPHDRFKSAVEALEALNAASAARPSAREVIEGLERFRGDIHSQRQLARAYPETTVLRESERVDVWKSEQDGEAVVVKLWKSTAWGDQTKEGPRLLDFLTRAQDLALSPPTGCAPVLKVLWLQDALVIVQRFVEGENLSQSLIAKRFAARPEAAVTFVLALARIILALHQQGRSHGDLKPDNIIVELGEASSPVLVDTVDFSSSADGEILSSAYAPAAGGRMERDRFAVTKIAEEVFADAELPGAQGAAIARAIGACRENTPENGTLLPLVEALEFALAPTETSTRPTLKISIPGAVLGPVLPDEGFFYVRKLKGRAAFSMRGASEEIEIYVDGKRQPHHGRRLPVPQGRISRLRRHEFMAYAADLTVEPSDVADFADLLPLMHEPDFEKGWSGEIDDAPETPVSEEGAGGELGELDPSPAFEDATFDRFSDTPRPARRLAAVDVRSLWRGLIEAESALTTEGVARSESAYARDLKRHIVPFELTSGTFDFNRNDKVGVERLDRKKQWRRIGELDIARSKPDRVVIDATDLPSARQSGLIGEEDRLRFTSHFELQSFKRRESAVGRVLDGLARVPGLSTLFESQTPVLPFSKPYVCEEDDLARYRFNPTQKAAFRKLVEVRPLGALQGPPGTGKTHFIAALVHYALTKGLARNILLASQSHEAVNNAGEAVLKLFADASEPPSILRVGNEGVVSDRLMPFHTDRLEQLYKDRFRAQMRERLMVAGKTLGLARPVLEIAIHVETTLRPVAERVAELRDKAEPQPERLRSLVATLQAQVDDLDLPAPIEVTTEGALSVLDAVIASVAGQLPAHQRPAPELIARLRALAQVGRDFIGSVSTAQRGFEAFLAGTRQIVAGTCVGLGRPALGLTATPFDLVIVDEAARCTASELAVPMQAGRWIVLVGDHEQLEPQHNAEVVSQVAEQEGISEQDVVRSDFERLFANDYGKAAGARLDRQYRMLPPIGEVVSKTFYGDALNHGRTEPEIPPERLPRGLERPLTWITTDCLGEAGEERCEESGTSRVNAAEADVIVGLLKQWVGNKGFHAWATEQTKHAQVIGVICMYAAQRDLVRKKVQAANLPEAFRRILKIDTVDSYQGKENPIVIVSLVRNNTDGAKIGGISTIKPGFLNKKNRINVAVSRAMDRLVIVGARSRWREGEWMHRLSEAVETAFVEGNAKVAPATVILDQPASDTSAKAKSRTKAEA</sequence>
<dbReference type="InterPro" id="IPR047187">
    <property type="entry name" value="SF1_C_Upf1"/>
</dbReference>
<evidence type="ECO:0000259" key="8">
    <source>
        <dbReference type="PROSITE" id="PS50965"/>
    </source>
</evidence>
<dbReference type="SUPFAM" id="SSF52540">
    <property type="entry name" value="P-loop containing nucleoside triphosphate hydrolases"/>
    <property type="match status" value="1"/>
</dbReference>
<dbReference type="PROSITE" id="PS50011">
    <property type="entry name" value="PROTEIN_KINASE_DOM"/>
    <property type="match status" value="1"/>
</dbReference>
<dbReference type="Gene3D" id="3.40.50.300">
    <property type="entry name" value="P-loop containing nucleotide triphosphate hydrolases"/>
    <property type="match status" value="2"/>
</dbReference>
<dbReference type="InterPro" id="IPR011528">
    <property type="entry name" value="NERD"/>
</dbReference>
<dbReference type="PROSITE" id="PS50965">
    <property type="entry name" value="NERD"/>
    <property type="match status" value="1"/>
</dbReference>
<dbReference type="InterPro" id="IPR000719">
    <property type="entry name" value="Prot_kinase_dom"/>
</dbReference>
<organism evidence="9">
    <name type="scientific">Caulobacter sp. 602-2</name>
    <dbReference type="NCBI Taxonomy" id="2710887"/>
    <lineage>
        <taxon>Bacteria</taxon>
        <taxon>Pseudomonadati</taxon>
        <taxon>Pseudomonadota</taxon>
        <taxon>Alphaproteobacteria</taxon>
        <taxon>Caulobacterales</taxon>
        <taxon>Caulobacteraceae</taxon>
        <taxon>Caulobacter</taxon>
    </lineage>
</organism>
<dbReference type="PANTHER" id="PTHR43788">
    <property type="entry name" value="DNA2/NAM7 HELICASE FAMILY MEMBER"/>
    <property type="match status" value="1"/>
</dbReference>
<evidence type="ECO:0000256" key="2">
    <source>
        <dbReference type="ARBA" id="ARBA00022741"/>
    </source>
</evidence>
<proteinExistence type="inferred from homology"/>
<dbReference type="EMBL" id="JAAKGT010000002">
    <property type="protein sequence ID" value="NGM49238.1"/>
    <property type="molecule type" value="Genomic_DNA"/>
</dbReference>
<feature type="region of interest" description="Disordered" evidence="6">
    <location>
        <begin position="855"/>
        <end position="874"/>
    </location>
</feature>
<feature type="domain" description="NERD" evidence="8">
    <location>
        <begin position="16"/>
        <end position="128"/>
    </location>
</feature>
<keyword evidence="3" id="KW-0378">Hydrolase</keyword>
<dbReference type="Pfam" id="PF13086">
    <property type="entry name" value="AAA_11"/>
    <property type="match status" value="1"/>
</dbReference>
<name>A0A6G4QWB9_9CAUL</name>
<evidence type="ECO:0000313" key="9">
    <source>
        <dbReference type="EMBL" id="NGM49238.1"/>
    </source>
</evidence>
<dbReference type="RefSeq" id="WP_165257096.1">
    <property type="nucleotide sequence ID" value="NZ_JAAKGT010000002.1"/>
</dbReference>
<dbReference type="Pfam" id="PF08378">
    <property type="entry name" value="NERD"/>
    <property type="match status" value="1"/>
</dbReference>